<keyword evidence="10" id="KW-1185">Reference proteome</keyword>
<protein>
    <submittedName>
        <fullName evidence="9">MFS transporter</fullName>
    </submittedName>
</protein>
<evidence type="ECO:0000256" key="1">
    <source>
        <dbReference type="ARBA" id="ARBA00004651"/>
    </source>
</evidence>
<evidence type="ECO:0000256" key="4">
    <source>
        <dbReference type="ARBA" id="ARBA00022989"/>
    </source>
</evidence>
<dbReference type="PROSITE" id="PS50850">
    <property type="entry name" value="MFS"/>
    <property type="match status" value="1"/>
</dbReference>
<feature type="transmembrane region" description="Helical" evidence="7">
    <location>
        <begin position="279"/>
        <end position="303"/>
    </location>
</feature>
<dbReference type="InterPro" id="IPR020846">
    <property type="entry name" value="MFS_dom"/>
</dbReference>
<feature type="domain" description="Major facilitator superfamily (MFS) profile" evidence="8">
    <location>
        <begin position="26"/>
        <end position="476"/>
    </location>
</feature>
<keyword evidence="3 7" id="KW-0812">Transmembrane</keyword>
<keyword evidence="5 7" id="KW-0472">Membrane</keyword>
<dbReference type="Proteomes" id="UP001369736">
    <property type="component" value="Unassembled WGS sequence"/>
</dbReference>
<accession>A0ABU8M1B5</accession>
<gene>
    <name evidence="9" type="ORF">WCD58_04445</name>
</gene>
<sequence>MPHAEAPDAQQAASPRAGQGPSPALVVTVLSSVGLVASLCMTLVVPLVPQLPQLLSTSTATASWVITATLLAGAVATPIAGRLGDMIGKRRVLVATLGLLVAGSVICAMTNDLVPVLVGRSLQGVAVSAVPLGISLMRDTLPPARLGSGIALMSATLGIGGGLGLPLAAVIVEIADWHALFWVAGGLGLAGLLLVALVIPESSTRSGGRFDTGGAVGLSIGLIGLLLAVSKGGEWGWTSAATLASASVAVVALLAWGLYELRVRDPLVDLRLNAQRAVLLPNLISIPVGVAMFTGMVVFPQLLSAPLASGHGLGLSLLVAGLTLAPNGIVMMLMSPVTARISARWGPRASLRLGLVIIGVAYAAGTMLLSAAWQISLVIAVIGAGVALAYGSLPALIMRAVPTTRTAAANGLNTLMRSIGTSTASAVAAVVLGASTVRIEGSLVPSLGAIQTTLLIAAGCALLALVVSLAVPNLPEPAETTERIEHVERIGPDGTADAPEDAPVLRGRVLHEHGGPAEGALVTLVGNDGRQLAVAPVDPDGAFAADPGPERPVLLIAGLAGARPTAVHVAPGQVTLDRPLVLSRTAEPLAEIPARCPAGGL</sequence>
<feature type="transmembrane region" description="Helical" evidence="7">
    <location>
        <begin position="149"/>
        <end position="171"/>
    </location>
</feature>
<evidence type="ECO:0000259" key="8">
    <source>
        <dbReference type="PROSITE" id="PS50850"/>
    </source>
</evidence>
<evidence type="ECO:0000256" key="5">
    <source>
        <dbReference type="ARBA" id="ARBA00023136"/>
    </source>
</evidence>
<feature type="transmembrane region" description="Helical" evidence="7">
    <location>
        <begin position="24"/>
        <end position="48"/>
    </location>
</feature>
<feature type="transmembrane region" description="Helical" evidence="7">
    <location>
        <begin position="235"/>
        <end position="259"/>
    </location>
</feature>
<dbReference type="SUPFAM" id="SSF103473">
    <property type="entry name" value="MFS general substrate transporter"/>
    <property type="match status" value="1"/>
</dbReference>
<organism evidence="9 10">
    <name type="scientific">Actinomycetospora flava</name>
    <dbReference type="NCBI Taxonomy" id="3129232"/>
    <lineage>
        <taxon>Bacteria</taxon>
        <taxon>Bacillati</taxon>
        <taxon>Actinomycetota</taxon>
        <taxon>Actinomycetes</taxon>
        <taxon>Pseudonocardiales</taxon>
        <taxon>Pseudonocardiaceae</taxon>
        <taxon>Actinomycetospora</taxon>
    </lineage>
</organism>
<feature type="transmembrane region" description="Helical" evidence="7">
    <location>
        <begin position="210"/>
        <end position="229"/>
    </location>
</feature>
<evidence type="ECO:0000256" key="2">
    <source>
        <dbReference type="ARBA" id="ARBA00022448"/>
    </source>
</evidence>
<evidence type="ECO:0000313" key="9">
    <source>
        <dbReference type="EMBL" id="MEJ2860392.1"/>
    </source>
</evidence>
<proteinExistence type="predicted"/>
<dbReference type="PANTHER" id="PTHR42718">
    <property type="entry name" value="MAJOR FACILITATOR SUPERFAMILY MULTIDRUG TRANSPORTER MFSC"/>
    <property type="match status" value="1"/>
</dbReference>
<feature type="transmembrane region" description="Helical" evidence="7">
    <location>
        <begin position="92"/>
        <end position="111"/>
    </location>
</feature>
<feature type="transmembrane region" description="Helical" evidence="7">
    <location>
        <begin position="418"/>
        <end position="437"/>
    </location>
</feature>
<comment type="subcellular location">
    <subcellularLocation>
        <location evidence="1">Cell membrane</location>
        <topology evidence="1">Multi-pass membrane protein</topology>
    </subcellularLocation>
</comment>
<dbReference type="InterPro" id="IPR011701">
    <property type="entry name" value="MFS"/>
</dbReference>
<dbReference type="CDD" id="cd17504">
    <property type="entry name" value="MFS_MMR_MDR_like"/>
    <property type="match status" value="1"/>
</dbReference>
<feature type="transmembrane region" description="Helical" evidence="7">
    <location>
        <begin position="349"/>
        <end position="369"/>
    </location>
</feature>
<evidence type="ECO:0000256" key="6">
    <source>
        <dbReference type="SAM" id="MobiDB-lite"/>
    </source>
</evidence>
<evidence type="ECO:0000313" key="10">
    <source>
        <dbReference type="Proteomes" id="UP001369736"/>
    </source>
</evidence>
<comment type="caution">
    <text evidence="9">The sequence shown here is derived from an EMBL/GenBank/DDBJ whole genome shotgun (WGS) entry which is preliminary data.</text>
</comment>
<evidence type="ECO:0000256" key="7">
    <source>
        <dbReference type="SAM" id="Phobius"/>
    </source>
</evidence>
<dbReference type="Pfam" id="PF07690">
    <property type="entry name" value="MFS_1"/>
    <property type="match status" value="2"/>
</dbReference>
<name>A0ABU8M1B5_9PSEU</name>
<dbReference type="EMBL" id="JBBEGM010000001">
    <property type="protein sequence ID" value="MEJ2860392.1"/>
    <property type="molecule type" value="Genomic_DNA"/>
</dbReference>
<feature type="transmembrane region" description="Helical" evidence="7">
    <location>
        <begin position="449"/>
        <end position="471"/>
    </location>
</feature>
<feature type="transmembrane region" description="Helical" evidence="7">
    <location>
        <begin position="177"/>
        <end position="198"/>
    </location>
</feature>
<feature type="region of interest" description="Disordered" evidence="6">
    <location>
        <begin position="1"/>
        <end position="21"/>
    </location>
</feature>
<feature type="transmembrane region" description="Helical" evidence="7">
    <location>
        <begin position="60"/>
        <end position="80"/>
    </location>
</feature>
<keyword evidence="2" id="KW-0813">Transport</keyword>
<dbReference type="RefSeq" id="WP_337699886.1">
    <property type="nucleotide sequence ID" value="NZ_JBBEGM010000001.1"/>
</dbReference>
<evidence type="ECO:0000256" key="3">
    <source>
        <dbReference type="ARBA" id="ARBA00022692"/>
    </source>
</evidence>
<keyword evidence="4 7" id="KW-1133">Transmembrane helix</keyword>
<feature type="transmembrane region" description="Helical" evidence="7">
    <location>
        <begin position="117"/>
        <end position="137"/>
    </location>
</feature>
<feature type="transmembrane region" description="Helical" evidence="7">
    <location>
        <begin position="375"/>
        <end position="397"/>
    </location>
</feature>
<dbReference type="InterPro" id="IPR036259">
    <property type="entry name" value="MFS_trans_sf"/>
</dbReference>
<dbReference type="Gene3D" id="1.20.1250.20">
    <property type="entry name" value="MFS general substrate transporter like domains"/>
    <property type="match status" value="2"/>
</dbReference>
<dbReference type="PANTHER" id="PTHR42718:SF9">
    <property type="entry name" value="MAJOR FACILITATOR SUPERFAMILY MULTIDRUG TRANSPORTER MFSC"/>
    <property type="match status" value="1"/>
</dbReference>
<reference evidence="9 10" key="1">
    <citation type="submission" date="2024-03" db="EMBL/GenBank/DDBJ databases">
        <title>Actinomycetospora sp. OC33-EN07, a novel actinomycete isolated from wild orchid (Aerides multiflora).</title>
        <authorList>
            <person name="Suriyachadkun C."/>
        </authorList>
    </citation>
    <scope>NUCLEOTIDE SEQUENCE [LARGE SCALE GENOMIC DNA]</scope>
    <source>
        <strain evidence="9 10">OC33-EN07</strain>
    </source>
</reference>
<feature type="transmembrane region" description="Helical" evidence="7">
    <location>
        <begin position="315"/>
        <end position="337"/>
    </location>
</feature>